<dbReference type="SUPFAM" id="SSF53187">
    <property type="entry name" value="Zn-dependent exopeptidases"/>
    <property type="match status" value="1"/>
</dbReference>
<dbReference type="PANTHER" id="PTHR32494">
    <property type="entry name" value="ALLANTOATE DEIMINASE-RELATED"/>
    <property type="match status" value="1"/>
</dbReference>
<dbReference type="Pfam" id="PF00651">
    <property type="entry name" value="BTB"/>
    <property type="match status" value="1"/>
</dbReference>
<dbReference type="Pfam" id="PF01546">
    <property type="entry name" value="Peptidase_M20"/>
    <property type="match status" value="1"/>
</dbReference>
<dbReference type="SUPFAM" id="SSF55031">
    <property type="entry name" value="Bacterial exopeptidase dimerisation domain"/>
    <property type="match status" value="1"/>
</dbReference>
<evidence type="ECO:0000256" key="1">
    <source>
        <dbReference type="ARBA" id="ARBA00006247"/>
    </source>
</evidence>
<dbReference type="CDD" id="cd18186">
    <property type="entry name" value="BTB_POZ_ZBTB_KLHL-like"/>
    <property type="match status" value="1"/>
</dbReference>
<evidence type="ECO:0000259" key="3">
    <source>
        <dbReference type="PROSITE" id="PS50097"/>
    </source>
</evidence>
<dbReference type="SUPFAM" id="SSF54695">
    <property type="entry name" value="POZ domain"/>
    <property type="match status" value="1"/>
</dbReference>
<evidence type="ECO:0000256" key="2">
    <source>
        <dbReference type="ARBA" id="ARBA00022801"/>
    </source>
</evidence>
<name>A0A2T4GZ51_FUSCU</name>
<dbReference type="EMBL" id="PVEM01000004">
    <property type="protein sequence ID" value="PTD08830.1"/>
    <property type="molecule type" value="Genomic_DNA"/>
</dbReference>
<dbReference type="InterPro" id="IPR010158">
    <property type="entry name" value="Amidase_Cbmase"/>
</dbReference>
<reference evidence="4 5" key="1">
    <citation type="submission" date="2018-02" db="EMBL/GenBank/DDBJ databases">
        <title>Fusarium culmorum secondary metabolites in fungal-bacterial-plant interactions.</title>
        <authorList>
            <person name="Schmidt R."/>
        </authorList>
    </citation>
    <scope>NUCLEOTIDE SEQUENCE [LARGE SCALE GENOMIC DNA]</scope>
    <source>
        <strain evidence="4 5">PV</strain>
    </source>
</reference>
<evidence type="ECO:0000313" key="4">
    <source>
        <dbReference type="EMBL" id="PTD08830.1"/>
    </source>
</evidence>
<organism evidence="4 5">
    <name type="scientific">Fusarium culmorum</name>
    <dbReference type="NCBI Taxonomy" id="5516"/>
    <lineage>
        <taxon>Eukaryota</taxon>
        <taxon>Fungi</taxon>
        <taxon>Dikarya</taxon>
        <taxon>Ascomycota</taxon>
        <taxon>Pezizomycotina</taxon>
        <taxon>Sordariomycetes</taxon>
        <taxon>Hypocreomycetidae</taxon>
        <taxon>Hypocreales</taxon>
        <taxon>Nectriaceae</taxon>
        <taxon>Fusarium</taxon>
    </lineage>
</organism>
<sequence>MEEAQEKNMTMGSLSIPSLRISTTRLARLLHESCQFGATRQWGSTSPKLRDPTETGMTRLSLSDSDQLVRDWFMGYATSLGCKTSIDQMGNLFAIRPGKNNDLLPVMMGSHLDTITNGGRYDGILGVVSGLEIIKTLNDNHVEAEGPIGVVNWTGGDAARFPKMSVASGVWAEFIPLQTAWGLREAHAANPQSMKQEIHRWRAIIVQVESFAAYFELHIERGSILEEKGLKIGVIQGIKAHKWFTITVRGRSCHAGTTPFHIRKDPVLCTTKLVVASEAIAKRFNGLATTGQFAAYRGTVNSMAHTVYFTLDVCHAQDDILTKMVQECETQFLRIAQHDSEKGCQVEWEFWAGTQAVNFDKGCIASIEEAAADNKVGTLWRPIVGGAGHDSPYTSHRCPTGMIYTPARAGISLDPREYCSPEDCALGANYSTLSFLSISPTGRNSERVIRLRKRRNQTLFANQPRLNFTMNSSQGLDDFLLSLERHYISGEFADAVINCKGQVFNIHRVVLSAHSNYFAKALGGNWKESIERKIEIQNFDPIIVQAMLCFVYTFDYNAPSDDKSMLFHAEVYKFADIYDIPALKDCSKKKFASAITDGWNTDDFPYAISEVYKNTPLEDRGLRDLAVAVARKHINTLIGRDDFSKLLRKTADFSADLIPFLCGGTSGHGIQMAHGHPHAHPQGRDVCPNCLLPKRTVSGAVHFDTAAIAWSITIDIYG</sequence>
<dbReference type="PROSITE" id="PS50097">
    <property type="entry name" value="BTB"/>
    <property type="match status" value="1"/>
</dbReference>
<dbReference type="Gene3D" id="3.30.710.10">
    <property type="entry name" value="Potassium Channel Kv1.1, Chain A"/>
    <property type="match status" value="1"/>
</dbReference>
<dbReference type="PANTHER" id="PTHR32494:SF5">
    <property type="entry name" value="ALLANTOATE AMIDOHYDROLASE"/>
    <property type="match status" value="1"/>
</dbReference>
<evidence type="ECO:0000313" key="5">
    <source>
        <dbReference type="Proteomes" id="UP000241587"/>
    </source>
</evidence>
<dbReference type="OrthoDB" id="6359816at2759"/>
<dbReference type="InterPro" id="IPR011333">
    <property type="entry name" value="SKP1/BTB/POZ_sf"/>
</dbReference>
<dbReference type="Gene3D" id="3.40.630.10">
    <property type="entry name" value="Zn peptidases"/>
    <property type="match status" value="1"/>
</dbReference>
<dbReference type="CDD" id="cd03884">
    <property type="entry name" value="M20_bAS"/>
    <property type="match status" value="1"/>
</dbReference>
<dbReference type="NCBIfam" id="TIGR01879">
    <property type="entry name" value="hydantase"/>
    <property type="match status" value="1"/>
</dbReference>
<comment type="caution">
    <text evidence="4">The sequence shown here is derived from an EMBL/GenBank/DDBJ whole genome shotgun (WGS) entry which is preliminary data.</text>
</comment>
<dbReference type="InterPro" id="IPR000210">
    <property type="entry name" value="BTB/POZ_dom"/>
</dbReference>
<protein>
    <submittedName>
        <fullName evidence="4">N-carbamoyl-L-amino acid hydrolase</fullName>
    </submittedName>
</protein>
<accession>A0A2T4GZ51</accession>
<dbReference type="Proteomes" id="UP000241587">
    <property type="component" value="Unassembled WGS sequence"/>
</dbReference>
<dbReference type="SMART" id="SM00225">
    <property type="entry name" value="BTB"/>
    <property type="match status" value="1"/>
</dbReference>
<dbReference type="AlphaFoldDB" id="A0A2T4GZ51"/>
<keyword evidence="5" id="KW-1185">Reference proteome</keyword>
<feature type="domain" description="BTB" evidence="3">
    <location>
        <begin position="493"/>
        <end position="560"/>
    </location>
</feature>
<comment type="similarity">
    <text evidence="1">Belongs to the peptidase M20A family.</text>
</comment>
<keyword evidence="2 4" id="KW-0378">Hydrolase</keyword>
<dbReference type="GO" id="GO:0016813">
    <property type="term" value="F:hydrolase activity, acting on carbon-nitrogen (but not peptide) bonds, in linear amidines"/>
    <property type="evidence" value="ECO:0007669"/>
    <property type="project" value="InterPro"/>
</dbReference>
<proteinExistence type="inferred from homology"/>
<dbReference type="InterPro" id="IPR002933">
    <property type="entry name" value="Peptidase_M20"/>
</dbReference>
<dbReference type="InterPro" id="IPR036264">
    <property type="entry name" value="Bact_exopeptidase_dim_dom"/>
</dbReference>
<dbReference type="Gene3D" id="3.30.70.360">
    <property type="match status" value="1"/>
</dbReference>
<gene>
    <name evidence="4" type="ORF">FCULG_00011039</name>
</gene>